<dbReference type="EMBL" id="JACCKA010000033">
    <property type="protein sequence ID" value="NZA25737.1"/>
    <property type="molecule type" value="Genomic_DNA"/>
</dbReference>
<protein>
    <recommendedName>
        <fullName evidence="4">DUF4175 domain-containing protein</fullName>
    </recommendedName>
</protein>
<feature type="non-terminal residue" evidence="2">
    <location>
        <position position="1"/>
    </location>
</feature>
<evidence type="ECO:0008006" key="4">
    <source>
        <dbReference type="Google" id="ProtNLM"/>
    </source>
</evidence>
<reference evidence="2 3" key="1">
    <citation type="submission" date="2020-07" db="EMBL/GenBank/DDBJ databases">
        <title>Luteimonas sp. SJ-92.</title>
        <authorList>
            <person name="Huang X.-X."/>
            <person name="Xu L."/>
            <person name="Sun J.-Q."/>
        </authorList>
    </citation>
    <scope>NUCLEOTIDE SEQUENCE [LARGE SCALE GENOMIC DNA]</scope>
    <source>
        <strain evidence="2 3">SJ-92</strain>
    </source>
</reference>
<feature type="region of interest" description="Disordered" evidence="1">
    <location>
        <begin position="385"/>
        <end position="484"/>
    </location>
</feature>
<proteinExistence type="predicted"/>
<evidence type="ECO:0000256" key="1">
    <source>
        <dbReference type="SAM" id="MobiDB-lite"/>
    </source>
</evidence>
<dbReference type="RefSeq" id="WP_180677543.1">
    <property type="nucleotide sequence ID" value="NZ_JACCKA010000033.1"/>
</dbReference>
<feature type="compositionally biased region" description="Basic and acidic residues" evidence="1">
    <location>
        <begin position="471"/>
        <end position="480"/>
    </location>
</feature>
<accession>A0A853JAP2</accession>
<keyword evidence="3" id="KW-1185">Reference proteome</keyword>
<name>A0A853JAP2_9GAMM</name>
<organism evidence="2 3">
    <name type="scientific">Luteimonas salinisoli</name>
    <dbReference type="NCBI Taxonomy" id="2752307"/>
    <lineage>
        <taxon>Bacteria</taxon>
        <taxon>Pseudomonadati</taxon>
        <taxon>Pseudomonadota</taxon>
        <taxon>Gammaproteobacteria</taxon>
        <taxon>Lysobacterales</taxon>
        <taxon>Lysobacteraceae</taxon>
        <taxon>Luteimonas</taxon>
    </lineage>
</organism>
<comment type="caution">
    <text evidence="2">The sequence shown here is derived from an EMBL/GenBank/DDBJ whole genome shotgun (WGS) entry which is preliminary data.</text>
</comment>
<gene>
    <name evidence="2" type="ORF">H0E84_05020</name>
</gene>
<sequence length="700" mass="76003">LDARHREFEDSAGLLLADEAGLGPLQRLQQARLRRRVADAPAPDLGPPWSRRRNLLAWLLALPLAATVLLWPAGERERASAADVAAPGSAGSRSPALVAHGLRVEPPAYTGLAASELDGLEAKAPAGSRLRWTLRFAPQPEAAALVFHDGTRLPLARDGDDWHATYVLERATLYRVVAEGAPARPPPPLQRLDAIPDRAPRVRVLAPERTLTEMQPGQRSWALAFEASDDYGVAAEARLRLTLARGTGENISFDERSQVLRGRGDAGRRRFETQLALSELALAPGEDLVVQLEVRDNRAPGPQTARSPSLILRRPAEPVLDAVGLEGLARKVLPAYFRSQRQIIIDAEALIAQRPRLDEERFLARSDGIGVDQRLLRLRYGQFLGEESEGGPRPLPTADADDHASPSPGPVLPIDDRDQEPPAVADEAGHRGEVRDHGHDDEHDHDHEDHDDADAGTAHAPPAAAAPQPADPHHHDHADPEAGDLAFGRESDVLEAFGHTHDLPEAATLLDPQTRETLRGALREMWQSELHLRQGAPAEALPYAHRALELIKQVQQADRIYLARVGPELPAIDPSRRLGGKRDGIAGRALPAAAAERDDDVPARLWQALGDGAGAAGQDADLEALEAWLRGNEARLEDPLALVAAIDALRNAPDCADCRRALRALLWTALAPPPAAVPRRDAETDRERRYLDALGGEQER</sequence>
<feature type="compositionally biased region" description="Low complexity" evidence="1">
    <location>
        <begin position="455"/>
        <end position="468"/>
    </location>
</feature>
<dbReference type="Proteomes" id="UP000578091">
    <property type="component" value="Unassembled WGS sequence"/>
</dbReference>
<feature type="region of interest" description="Disordered" evidence="1">
    <location>
        <begin position="673"/>
        <end position="700"/>
    </location>
</feature>
<evidence type="ECO:0000313" key="3">
    <source>
        <dbReference type="Proteomes" id="UP000578091"/>
    </source>
</evidence>
<evidence type="ECO:0000313" key="2">
    <source>
        <dbReference type="EMBL" id="NZA25737.1"/>
    </source>
</evidence>
<feature type="compositionally biased region" description="Basic and acidic residues" evidence="1">
    <location>
        <begin position="427"/>
        <end position="450"/>
    </location>
</feature>
<feature type="compositionally biased region" description="Basic and acidic residues" evidence="1">
    <location>
        <begin position="678"/>
        <end position="700"/>
    </location>
</feature>
<dbReference type="AlphaFoldDB" id="A0A853JAP2"/>